<evidence type="ECO:0000256" key="1">
    <source>
        <dbReference type="SAM" id="SignalP"/>
    </source>
</evidence>
<keyword evidence="1" id="KW-0732">Signal</keyword>
<evidence type="ECO:0000313" key="3">
    <source>
        <dbReference type="Proteomes" id="UP001287286"/>
    </source>
</evidence>
<keyword evidence="3" id="KW-1185">Reference proteome</keyword>
<comment type="caution">
    <text evidence="2">The sequence shown here is derived from an EMBL/GenBank/DDBJ whole genome shotgun (WGS) entry which is preliminary data.</text>
</comment>
<sequence length="198" mass="22011">MDCWVAVNVFFLLLEFMACYPVVATSCLGERSCGQLSTPSDFSLTGVELATRRDMSCVPENVLRRAFEAHSHHRIPGFNQVRLRLTRRGNLATTNVAPPHIPPFCSTARIHVLYSTSENQLSVTGSYILARQNVQSGVQSPKSTRYGQMKMRTVGCVDPTHEYGESTKKLEEDSSLSSHQSNSYKVCAICKSAMFQLV</sequence>
<evidence type="ECO:0008006" key="4">
    <source>
        <dbReference type="Google" id="ProtNLM"/>
    </source>
</evidence>
<reference evidence="2 3" key="1">
    <citation type="journal article" date="2024" name="Microbiol. Resour. Announc.">
        <title>Genome annotations for the ascomycete fungi Trichoderma harzianum, Trichoderma aggressivum, and Purpureocillium lilacinum.</title>
        <authorList>
            <person name="Beijen E.P.W."/>
            <person name="Ohm R.A."/>
        </authorList>
    </citation>
    <scope>NUCLEOTIDE SEQUENCE [LARGE SCALE GENOMIC DNA]</scope>
    <source>
        <strain evidence="2 3">CBS 150709</strain>
    </source>
</reference>
<feature type="chain" id="PRO_5045829548" description="Secreted protein" evidence="1">
    <location>
        <begin position="25"/>
        <end position="198"/>
    </location>
</feature>
<name>A0ABR0BDM7_PURLI</name>
<protein>
    <recommendedName>
        <fullName evidence="4">Secreted protein</fullName>
    </recommendedName>
</protein>
<dbReference type="Proteomes" id="UP001287286">
    <property type="component" value="Unassembled WGS sequence"/>
</dbReference>
<accession>A0ABR0BDM7</accession>
<evidence type="ECO:0000313" key="2">
    <source>
        <dbReference type="EMBL" id="KAK4069815.1"/>
    </source>
</evidence>
<dbReference type="EMBL" id="JAWRVI010000263">
    <property type="protein sequence ID" value="KAK4069815.1"/>
    <property type="molecule type" value="Genomic_DNA"/>
</dbReference>
<organism evidence="2 3">
    <name type="scientific">Purpureocillium lilacinum</name>
    <name type="common">Paecilomyces lilacinus</name>
    <dbReference type="NCBI Taxonomy" id="33203"/>
    <lineage>
        <taxon>Eukaryota</taxon>
        <taxon>Fungi</taxon>
        <taxon>Dikarya</taxon>
        <taxon>Ascomycota</taxon>
        <taxon>Pezizomycotina</taxon>
        <taxon>Sordariomycetes</taxon>
        <taxon>Hypocreomycetidae</taxon>
        <taxon>Hypocreales</taxon>
        <taxon>Ophiocordycipitaceae</taxon>
        <taxon>Purpureocillium</taxon>
    </lineage>
</organism>
<proteinExistence type="predicted"/>
<gene>
    <name evidence="2" type="ORF">Purlil1_13635</name>
</gene>
<feature type="signal peptide" evidence="1">
    <location>
        <begin position="1"/>
        <end position="24"/>
    </location>
</feature>